<feature type="transmembrane region" description="Helical" evidence="1">
    <location>
        <begin position="40"/>
        <end position="59"/>
    </location>
</feature>
<gene>
    <name evidence="2" type="ORF">AKJ64_01200</name>
</gene>
<keyword evidence="1" id="KW-0812">Transmembrane</keyword>
<feature type="transmembrane region" description="Helical" evidence="1">
    <location>
        <begin position="7"/>
        <end position="28"/>
    </location>
</feature>
<evidence type="ECO:0000313" key="3">
    <source>
        <dbReference type="Proteomes" id="UP000070373"/>
    </source>
</evidence>
<name>A0A133UG50_9EURY</name>
<keyword evidence="3" id="KW-1185">Reference proteome</keyword>
<reference evidence="2 3" key="1">
    <citation type="journal article" date="2016" name="Sci. Rep.">
        <title>Metabolic traits of an uncultured archaeal lineage -MSBL1- from brine pools of the Red Sea.</title>
        <authorList>
            <person name="Mwirichia R."/>
            <person name="Alam I."/>
            <person name="Rashid M."/>
            <person name="Vinu M."/>
            <person name="Ba-Alawi W."/>
            <person name="Anthony Kamau A."/>
            <person name="Kamanda Ngugi D."/>
            <person name="Goker M."/>
            <person name="Klenk H.P."/>
            <person name="Bajic V."/>
            <person name="Stingl U."/>
        </authorList>
    </citation>
    <scope>NUCLEOTIDE SEQUENCE [LARGE SCALE GENOMIC DNA]</scope>
    <source>
        <strain evidence="2">SCGC-AAA259E17</strain>
    </source>
</reference>
<keyword evidence="1" id="KW-1133">Transmembrane helix</keyword>
<dbReference type="Proteomes" id="UP000070373">
    <property type="component" value="Unassembled WGS sequence"/>
</dbReference>
<accession>A0A133UG50</accession>
<evidence type="ECO:0000313" key="2">
    <source>
        <dbReference type="EMBL" id="KXA93213.1"/>
    </source>
</evidence>
<comment type="caution">
    <text evidence="2">The sequence shown here is derived from an EMBL/GenBank/DDBJ whole genome shotgun (WGS) entry which is preliminary data.</text>
</comment>
<dbReference type="AlphaFoldDB" id="A0A133UG50"/>
<proteinExistence type="predicted"/>
<evidence type="ECO:0000256" key="1">
    <source>
        <dbReference type="SAM" id="Phobius"/>
    </source>
</evidence>
<protein>
    <submittedName>
        <fullName evidence="2">Uncharacterized protein</fullName>
    </submittedName>
</protein>
<dbReference type="EMBL" id="LHXN01000012">
    <property type="protein sequence ID" value="KXA93213.1"/>
    <property type="molecule type" value="Genomic_DNA"/>
</dbReference>
<keyword evidence="1" id="KW-0472">Membrane</keyword>
<organism evidence="2 3">
    <name type="scientific">candidate division MSBL1 archaeon SCGC-AAA259E17</name>
    <dbReference type="NCBI Taxonomy" id="1698263"/>
    <lineage>
        <taxon>Archaea</taxon>
        <taxon>Methanobacteriati</taxon>
        <taxon>Methanobacteriota</taxon>
        <taxon>candidate division MSBL1</taxon>
    </lineage>
</organism>
<sequence length="173" mass="19543">MGITKDLIKGIVVGVISDIIVGFLLYLFPSLPQVPEIVSPFWWILLPVVFVAFFVGLGLMRGNGSGAGLVAVGTDYPKHVQDSQDFQKFGVWWRGTLGRLYRTGDLYVHMEGPFCPNCATKLSSNKNEKFLGWFTEHTWICPDCEEEYERPKKFLYKEKNAAKSIAKKKFGIT</sequence>